<comment type="caution">
    <text evidence="4">The sequence shown here is derived from an EMBL/GenBank/DDBJ whole genome shotgun (WGS) entry which is preliminary data.</text>
</comment>
<organism evidence="4">
    <name type="scientific">bioreactor metagenome</name>
    <dbReference type="NCBI Taxonomy" id="1076179"/>
    <lineage>
        <taxon>unclassified sequences</taxon>
        <taxon>metagenomes</taxon>
        <taxon>ecological metagenomes</taxon>
    </lineage>
</organism>
<dbReference type="InterPro" id="IPR023439">
    <property type="entry name" value="Mal_deCO2ase/Cit_lyase_ACP"/>
</dbReference>
<proteinExistence type="predicted"/>
<reference evidence="4" key="1">
    <citation type="submission" date="2019-08" db="EMBL/GenBank/DDBJ databases">
        <authorList>
            <person name="Kucharzyk K."/>
            <person name="Murdoch R.W."/>
            <person name="Higgins S."/>
            <person name="Loffler F."/>
        </authorList>
    </citation>
    <scope>NUCLEOTIDE SEQUENCE</scope>
</reference>
<dbReference type="AlphaFoldDB" id="A0A645D033"/>
<dbReference type="EMBL" id="VSSQ01031544">
    <property type="protein sequence ID" value="MPM82463.1"/>
    <property type="molecule type" value="Genomic_DNA"/>
</dbReference>
<keyword evidence="2" id="KW-0963">Cytoplasm</keyword>
<evidence type="ECO:0000256" key="1">
    <source>
        <dbReference type="ARBA" id="ARBA00004496"/>
    </source>
</evidence>
<evidence type="ECO:0000256" key="2">
    <source>
        <dbReference type="ARBA" id="ARBA00022490"/>
    </source>
</evidence>
<dbReference type="NCBIfam" id="TIGR01608">
    <property type="entry name" value="citD"/>
    <property type="match status" value="1"/>
</dbReference>
<dbReference type="GO" id="GO:0016829">
    <property type="term" value="F:lyase activity"/>
    <property type="evidence" value="ECO:0007669"/>
    <property type="project" value="UniProtKB-KW"/>
</dbReference>
<name>A0A645D033_9ZZZZ</name>
<sequence>MKTSQAGTLESMDCLVTLTEAESGAGIKITITGASAARFKSAMEKKITETLEELGVKDIEAAVQDNGALDIVLGARVEAAYKRLLKQKGEDK</sequence>
<gene>
    <name evidence="4" type="primary">citD_18</name>
    <name evidence="4" type="ORF">SDC9_129524</name>
</gene>
<keyword evidence="4" id="KW-0456">Lyase</keyword>
<dbReference type="Pfam" id="PF06857">
    <property type="entry name" value="ACP"/>
    <property type="match status" value="1"/>
</dbReference>
<dbReference type="InterPro" id="IPR006495">
    <property type="entry name" value="CitD"/>
</dbReference>
<dbReference type="GO" id="GO:0005737">
    <property type="term" value="C:cytoplasm"/>
    <property type="evidence" value="ECO:0007669"/>
    <property type="project" value="UniProtKB-SubCell"/>
</dbReference>
<evidence type="ECO:0000256" key="3">
    <source>
        <dbReference type="ARBA" id="ARBA00022553"/>
    </source>
</evidence>
<evidence type="ECO:0000313" key="4">
    <source>
        <dbReference type="EMBL" id="MPM82463.1"/>
    </source>
</evidence>
<accession>A0A645D033</accession>
<comment type="subcellular location">
    <subcellularLocation>
        <location evidence="1">Cytoplasm</location>
    </subcellularLocation>
</comment>
<protein>
    <submittedName>
        <fullName evidence="4">Citrate lyase acyl carrier protein</fullName>
    </submittedName>
</protein>
<keyword evidence="3" id="KW-0597">Phosphoprotein</keyword>
<dbReference type="NCBIfam" id="NF009726">
    <property type="entry name" value="PRK13253.1"/>
    <property type="match status" value="1"/>
</dbReference>